<sequence>MSSRFGESGSLPEKCRHFRGPGAVPGLKQVLAVLGGLTLLCLGASAAEWSMPRVAAEEQQYQVTAALDGGAGRAFLAGYADGRMTFLQAADAADGAPLQFRVPRSMCLERLQLLALDDAGKPIAAAQPVDLGEGGRGALAAALYQTVLEHEVLAGRMPDAEVGECPYTDCGSLGEEERQAVTWASAHQLMEGTGAETFEPEGAVTREQAAVIFWRLYQRLFDGQRQTYRPGRPAGAVQFSDVSPTRWSREAIQAAAGAGILAGEQDGAAWRFRPTELLTRADIQALAQEIGTALTARAATFQAGPTQFPSWEAAGENAWVLAQNGETVSIHVGHQGVSGTASYQWYCRYYDAALDGWRTEPVEGATQYICTFTMTPERKDAEFFLVSTGYASTGDGWGSSESSRFHVYLLTDKTLELTLLQDGSAVEERLPVSVTFAGTGLVREAEALGNGRYQVAEVPAASFAVTVCAPESNVPYPLLLDSGSGEVTGTEGAAVCHTVRLDLHTQQGMPQRPEIRAVSGDNTALSFACAVEDGGTLSLWWERWAQPGVGSCAARYETPDGQLALAQLSLQPGTQWYFVPRAQNTQGEVWCRDLGTAEPILVTVDTSGTALVTVPDYYAFVSDTANVIPMDAAVPAPLDSVKIAISGMDPNPAVTREDVTVCGLPEGLDYEVACYLDRDDPTQFRRGIELVVTGQAQSAVTEPVGLRILVKPGALLGETAQETWIETVELRPWAEEAERTAAPGWRVTDGVLRQVLPEPRFSTRTVRGDLALLRDGTRFPLRKSFYWERSSLYIETPVFFLEPGDALLGCAWEQYYREQASGWSEPVQVTAGEAIAAIEDRSFRRNTTFGCYVLFLTGDFEPGVYGLEVAGRRTTCIQDDSDRTIGLEIWEDDTAAEFFSQPATLYHYQAVEENGSIVLRQSPVLEFTMPPELTGPY</sequence>
<protein>
    <submittedName>
        <fullName evidence="3">S-layer homology domain-containing protein</fullName>
    </submittedName>
</protein>
<dbReference type="AlphaFoldDB" id="A0A8J6JEK8"/>
<evidence type="ECO:0000256" key="1">
    <source>
        <dbReference type="ARBA" id="ARBA00022737"/>
    </source>
</evidence>
<evidence type="ECO:0000313" key="4">
    <source>
        <dbReference type="Proteomes" id="UP000661435"/>
    </source>
</evidence>
<feature type="domain" description="SLH" evidence="2">
    <location>
        <begin position="235"/>
        <end position="301"/>
    </location>
</feature>
<evidence type="ECO:0000259" key="2">
    <source>
        <dbReference type="PROSITE" id="PS51272"/>
    </source>
</evidence>
<feature type="domain" description="SLH" evidence="2">
    <location>
        <begin position="164"/>
        <end position="227"/>
    </location>
</feature>
<comment type="caution">
    <text evidence="3">The sequence shown here is derived from an EMBL/GenBank/DDBJ whole genome shotgun (WGS) entry which is preliminary data.</text>
</comment>
<keyword evidence="1" id="KW-0677">Repeat</keyword>
<dbReference type="Pfam" id="PF00395">
    <property type="entry name" value="SLH"/>
    <property type="match status" value="2"/>
</dbReference>
<proteinExistence type="predicted"/>
<reference evidence="3" key="1">
    <citation type="submission" date="2020-08" db="EMBL/GenBank/DDBJ databases">
        <title>Genome public.</title>
        <authorList>
            <person name="Liu C."/>
            <person name="Sun Q."/>
        </authorList>
    </citation>
    <scope>NUCLEOTIDE SEQUENCE</scope>
    <source>
        <strain evidence="3">NSJ-51</strain>
    </source>
</reference>
<keyword evidence="4" id="KW-1185">Reference proteome</keyword>
<accession>A0A8J6JEK8</accession>
<gene>
    <name evidence="3" type="ORF">H8S57_08715</name>
</gene>
<name>A0A8J6JEK8_9FIRM</name>
<dbReference type="EMBL" id="JACOPP010000010">
    <property type="protein sequence ID" value="MBC5733809.1"/>
    <property type="molecule type" value="Genomic_DNA"/>
</dbReference>
<dbReference type="InterPro" id="IPR001119">
    <property type="entry name" value="SLH_dom"/>
</dbReference>
<organism evidence="3 4">
    <name type="scientific">Lawsonibacter hominis</name>
    <dbReference type="NCBI Taxonomy" id="2763053"/>
    <lineage>
        <taxon>Bacteria</taxon>
        <taxon>Bacillati</taxon>
        <taxon>Bacillota</taxon>
        <taxon>Clostridia</taxon>
        <taxon>Eubacteriales</taxon>
        <taxon>Oscillospiraceae</taxon>
        <taxon>Lawsonibacter</taxon>
    </lineage>
</organism>
<dbReference type="PROSITE" id="PS51272">
    <property type="entry name" value="SLH"/>
    <property type="match status" value="2"/>
</dbReference>
<dbReference type="RefSeq" id="WP_186907700.1">
    <property type="nucleotide sequence ID" value="NZ_JACOPP010000010.1"/>
</dbReference>
<dbReference type="Proteomes" id="UP000661435">
    <property type="component" value="Unassembled WGS sequence"/>
</dbReference>
<evidence type="ECO:0000313" key="3">
    <source>
        <dbReference type="EMBL" id="MBC5733809.1"/>
    </source>
</evidence>